<dbReference type="STRING" id="1121022.GCA_000376105_04119"/>
<dbReference type="AlphaFoldDB" id="V4P3U9"/>
<name>V4P3U9_9CAUL</name>
<proteinExistence type="predicted"/>
<dbReference type="PATRIC" id="fig|1121022.4.peg.4250"/>
<feature type="domain" description="SWIM-type" evidence="2">
    <location>
        <begin position="56"/>
        <end position="89"/>
    </location>
</feature>
<comment type="caution">
    <text evidence="3">The sequence shown here is derived from an EMBL/GenBank/DDBJ whole genome shotgun (WGS) entry which is preliminary data.</text>
</comment>
<gene>
    <name evidence="3" type="ORF">ABENE_20745</name>
</gene>
<dbReference type="Proteomes" id="UP000017837">
    <property type="component" value="Unassembled WGS sequence"/>
</dbReference>
<keyword evidence="4" id="KW-1185">Reference proteome</keyword>
<evidence type="ECO:0000259" key="2">
    <source>
        <dbReference type="PROSITE" id="PS50966"/>
    </source>
</evidence>
<dbReference type="InterPro" id="IPR007527">
    <property type="entry name" value="Znf_SWIM"/>
</dbReference>
<dbReference type="Pfam" id="PF04434">
    <property type="entry name" value="SWIM"/>
    <property type="match status" value="1"/>
</dbReference>
<evidence type="ECO:0000313" key="4">
    <source>
        <dbReference type="Proteomes" id="UP000017837"/>
    </source>
</evidence>
<dbReference type="OrthoDB" id="242553at2"/>
<dbReference type="eggNOG" id="COG4715">
    <property type="taxonomic scope" value="Bacteria"/>
</dbReference>
<dbReference type="GO" id="GO:0008270">
    <property type="term" value="F:zinc ion binding"/>
    <property type="evidence" value="ECO:0007669"/>
    <property type="project" value="UniProtKB-KW"/>
</dbReference>
<keyword evidence="1" id="KW-0862">Zinc</keyword>
<dbReference type="EMBL" id="AWGB01000074">
    <property type="protein sequence ID" value="ESQ82781.1"/>
    <property type="molecule type" value="Genomic_DNA"/>
</dbReference>
<sequence length="674" mass="71886">MIPAGLAAALAAFDEAALILVANKGLVRRAARDVEAGLAVVQEGSADAVTVECDGDTVRLDRRGPSFASCTCPAPGVCRHRLAAVLVVQTQAMPDPAEKEGLGVASDIAALPLEALSKWAGKAAWRAACELAAAGAEVAPDGGGFTVIFPDEGFLVRILPGQGLDGMVSKATAAARKAFHAAAWLVARAHLGLGAPPDSEAPAGATTEVPGAMPGFLDTVTETLEDVVRLGFNLAPESLEERLFLLSVSSRADSFSRLAAMLRTLSAHVRSRRRRDFTSDPDGCLELLADTFLLVSALRGVDEFTSAERRDALFGRARRDYIATAALELTGCGAEIWTTPAGARGVTGYFYDASSDRWLTASLARGANQDPGFDPVRAYEKESLWSGKTVHELCHAEVRLHKAQASDDGRLSAASGVMIAALGTRTVADTWPCLFDHWDRLATRLNSRISDGRAEPVLLRPAAMARPAFDDLTQILSWPLRDSEGRWLAVSLEHGRDRAALVEALQTVAESGWSGTIMALASIDGRDFRLRPVALIDEDTGYNLGLDDLRPLMLGSWAQKTTLLMRDMKAALGHTPKTFISVPSSRASQLVHAAWQSVLNALEIGPRHALAIDCSEMERHAKDLHNAGFPTLAESIALTARADATGAPFSLLKAASALTLARRLMIRLPYLRGN</sequence>
<evidence type="ECO:0000313" key="3">
    <source>
        <dbReference type="EMBL" id="ESQ82781.1"/>
    </source>
</evidence>
<dbReference type="PROSITE" id="PS50966">
    <property type="entry name" value="ZF_SWIM"/>
    <property type="match status" value="1"/>
</dbReference>
<accession>V4P3U9</accession>
<evidence type="ECO:0000256" key="1">
    <source>
        <dbReference type="PROSITE-ProRule" id="PRU00325"/>
    </source>
</evidence>
<keyword evidence="1" id="KW-0479">Metal-binding</keyword>
<organism evidence="3 4">
    <name type="scientific">Asticcacaulis benevestitus DSM 16100 = ATCC BAA-896</name>
    <dbReference type="NCBI Taxonomy" id="1121022"/>
    <lineage>
        <taxon>Bacteria</taxon>
        <taxon>Pseudomonadati</taxon>
        <taxon>Pseudomonadota</taxon>
        <taxon>Alphaproteobacteria</taxon>
        <taxon>Caulobacterales</taxon>
        <taxon>Caulobacteraceae</taxon>
        <taxon>Asticcacaulis</taxon>
    </lineage>
</organism>
<protein>
    <recommendedName>
        <fullName evidence="2">SWIM-type domain-containing protein</fullName>
    </recommendedName>
</protein>
<reference evidence="3 4" key="1">
    <citation type="journal article" date="2014" name="Nature">
        <title>Sequential evolution of bacterial morphology by co-option of a developmental regulator.</title>
        <authorList>
            <person name="Jiang C."/>
            <person name="Brown P.J."/>
            <person name="Ducret A."/>
            <person name="Brun Y.V."/>
        </authorList>
    </citation>
    <scope>NUCLEOTIDE SEQUENCE [LARGE SCALE GENOMIC DNA]</scope>
    <source>
        <strain evidence="3 4">DSM 16100</strain>
    </source>
</reference>
<dbReference type="RefSeq" id="WP_018083798.1">
    <property type="nucleotide sequence ID" value="NZ_AQWM01000044.1"/>
</dbReference>
<keyword evidence="1" id="KW-0863">Zinc-finger</keyword>